<proteinExistence type="predicted"/>
<accession>A0AAE9CE84</accession>
<keyword evidence="2" id="KW-1185">Reference proteome</keyword>
<reference evidence="1" key="1">
    <citation type="submission" date="2021-10" db="EMBL/GenBank/DDBJ databases">
        <authorList>
            <person name="Lavering E.D."/>
            <person name="James R."/>
            <person name="Fairholm J.D."/>
            <person name="Ogilvie B.H."/>
            <person name="Thurgood T.L."/>
            <person name="Robison R.A."/>
            <person name="Grose J.H."/>
        </authorList>
    </citation>
    <scope>NUCLEOTIDE SEQUENCE</scope>
</reference>
<protein>
    <submittedName>
        <fullName evidence="1">AP2 domain</fullName>
    </submittedName>
</protein>
<evidence type="ECO:0000313" key="1">
    <source>
        <dbReference type="EMBL" id="UGO50657.1"/>
    </source>
</evidence>
<organism evidence="1 2">
    <name type="scientific">Bacillus phage vB_BanS_Sophrita</name>
    <dbReference type="NCBI Taxonomy" id="2894790"/>
    <lineage>
        <taxon>Viruses</taxon>
        <taxon>Duplodnaviria</taxon>
        <taxon>Heunggongvirae</taxon>
        <taxon>Uroviricota</taxon>
        <taxon>Caudoviricetes</taxon>
        <taxon>Joanripponvirinae</taxon>
        <taxon>Sophritavirus</taxon>
        <taxon>Sophritavirus sophrita</taxon>
    </lineage>
</organism>
<sequence>MKNRVGEVNFNKYGHKMTIVSYNKYSDIVVEFEDGYQVHTGYHAFKKGQVKSLYDRTVIGVGFLGGRKYKITDENNKMTKQYATWREMLKRCYSPKFQKENTTYIGCIVTEEWHNFQNFAKWFDENYYEIFGEQVELDKDILIKGNKVYSPETCVFVPKYINQIFTKQESTKGYHIEKSTNKYRVVGRDVSGKRVSLGLFKEPSEALFVYKTFKEKTIKELANQYIDEIPLKLYNAMITYKV</sequence>
<gene>
    <name evidence="1" type="ORF">SOPHRITA_66</name>
</gene>
<evidence type="ECO:0000313" key="2">
    <source>
        <dbReference type="Proteomes" id="UP000827460"/>
    </source>
</evidence>
<name>A0AAE9CE84_9CAUD</name>
<dbReference type="Proteomes" id="UP000827460">
    <property type="component" value="Segment"/>
</dbReference>
<dbReference type="EMBL" id="OK499991">
    <property type="protein sequence ID" value="UGO50657.1"/>
    <property type="molecule type" value="Genomic_DNA"/>
</dbReference>